<proteinExistence type="inferred from homology"/>
<dbReference type="InterPro" id="IPR050375">
    <property type="entry name" value="MFS_TsgA-like"/>
</dbReference>
<dbReference type="InterPro" id="IPR005275">
    <property type="entry name" value="Lfuc_symporter_FucP"/>
</dbReference>
<dbReference type="PROSITE" id="PS50850">
    <property type="entry name" value="MFS"/>
    <property type="match status" value="1"/>
</dbReference>
<evidence type="ECO:0000256" key="6">
    <source>
        <dbReference type="ARBA" id="ARBA00022519"/>
    </source>
</evidence>
<evidence type="ECO:0000256" key="10">
    <source>
        <dbReference type="ARBA" id="ARBA00023136"/>
    </source>
</evidence>
<keyword evidence="5" id="KW-1003">Cell membrane</keyword>
<dbReference type="Proteomes" id="UP000008718">
    <property type="component" value="Chromosome"/>
</dbReference>
<dbReference type="InterPro" id="IPR011701">
    <property type="entry name" value="MFS"/>
</dbReference>
<evidence type="ECO:0000256" key="2">
    <source>
        <dbReference type="ARBA" id="ARBA00004429"/>
    </source>
</evidence>
<evidence type="ECO:0000256" key="3">
    <source>
        <dbReference type="ARBA" id="ARBA00009120"/>
    </source>
</evidence>
<evidence type="ECO:0000256" key="5">
    <source>
        <dbReference type="ARBA" id="ARBA00022475"/>
    </source>
</evidence>
<dbReference type="Pfam" id="PF07690">
    <property type="entry name" value="MFS_1"/>
    <property type="match status" value="1"/>
</dbReference>
<name>E4T6S6_PALPW</name>
<comment type="similarity">
    <text evidence="3">Belongs to the major facilitator superfamily. FHS transporter (TC 2.A.1.7) family.</text>
</comment>
<reference evidence="13 14" key="2">
    <citation type="journal article" date="2011" name="Stand. Genomic Sci.">
        <title>Complete genome sequence of Paludibacter propionicigenes type strain (WB4).</title>
        <authorList>
            <person name="Gronow S."/>
            <person name="Munk C."/>
            <person name="Lapidus A."/>
            <person name="Nolan M."/>
            <person name="Lucas S."/>
            <person name="Hammon N."/>
            <person name="Deshpande S."/>
            <person name="Cheng J.F."/>
            <person name="Tapia R."/>
            <person name="Han C."/>
            <person name="Goodwin L."/>
            <person name="Pitluck S."/>
            <person name="Liolios K."/>
            <person name="Ivanova N."/>
            <person name="Mavromatis K."/>
            <person name="Mikhailova N."/>
            <person name="Pati A."/>
            <person name="Chen A."/>
            <person name="Palaniappan K."/>
            <person name="Land M."/>
            <person name="Hauser L."/>
            <person name="Chang Y.J."/>
            <person name="Jeffries C.D."/>
            <person name="Brambilla E."/>
            <person name="Rohde M."/>
            <person name="Goker M."/>
            <person name="Detter J.C."/>
            <person name="Woyke T."/>
            <person name="Bristow J."/>
            <person name="Eisen J.A."/>
            <person name="Markowitz V."/>
            <person name="Hugenholtz P."/>
            <person name="Kyrpides N.C."/>
            <person name="Klenk H.P."/>
        </authorList>
    </citation>
    <scope>NUCLEOTIDE SEQUENCE [LARGE SCALE GENOMIC DNA]</scope>
    <source>
        <strain evidence="14">DSM 17365 / JCM 13257 / WB4</strain>
    </source>
</reference>
<feature type="transmembrane region" description="Helical" evidence="11">
    <location>
        <begin position="362"/>
        <end position="382"/>
    </location>
</feature>
<evidence type="ECO:0000256" key="1">
    <source>
        <dbReference type="ARBA" id="ARBA00003321"/>
    </source>
</evidence>
<comment type="function">
    <text evidence="1">Intake of glucose and galactose.</text>
</comment>
<keyword evidence="10 11" id="KW-0472">Membrane</keyword>
<dbReference type="RefSeq" id="WP_013445789.1">
    <property type="nucleotide sequence ID" value="NC_014734.1"/>
</dbReference>
<dbReference type="InterPro" id="IPR005964">
    <property type="entry name" value="Glc/Gal_transptr_bac"/>
</dbReference>
<dbReference type="GO" id="GO:0055056">
    <property type="term" value="F:D-glucose transmembrane transporter activity"/>
    <property type="evidence" value="ECO:0007669"/>
    <property type="project" value="InterPro"/>
</dbReference>
<dbReference type="CDD" id="cd17394">
    <property type="entry name" value="MFS_FucP_like"/>
    <property type="match status" value="1"/>
</dbReference>
<feature type="transmembrane region" description="Helical" evidence="11">
    <location>
        <begin position="234"/>
        <end position="260"/>
    </location>
</feature>
<evidence type="ECO:0000313" key="14">
    <source>
        <dbReference type="Proteomes" id="UP000008718"/>
    </source>
</evidence>
<feature type="transmembrane region" description="Helical" evidence="11">
    <location>
        <begin position="329"/>
        <end position="350"/>
    </location>
</feature>
<dbReference type="KEGG" id="ppn:Palpr_2284"/>
<dbReference type="OrthoDB" id="9795150at2"/>
<keyword evidence="9 11" id="KW-1133">Transmembrane helix</keyword>
<dbReference type="NCBIfam" id="TIGR01272">
    <property type="entry name" value="gluP"/>
    <property type="match status" value="1"/>
</dbReference>
<feature type="transmembrane region" description="Helical" evidence="11">
    <location>
        <begin position="150"/>
        <end position="168"/>
    </location>
</feature>
<feature type="transmembrane region" description="Helical" evidence="11">
    <location>
        <begin position="52"/>
        <end position="72"/>
    </location>
</feature>
<keyword evidence="4" id="KW-0813">Transport</keyword>
<dbReference type="eggNOG" id="COG0738">
    <property type="taxonomic scope" value="Bacteria"/>
</dbReference>
<comment type="subcellular location">
    <subcellularLocation>
        <location evidence="2">Cell inner membrane</location>
        <topology evidence="2">Multi-pass membrane protein</topology>
    </subcellularLocation>
</comment>
<dbReference type="PANTHER" id="PTHR43702:SF3">
    <property type="entry name" value="PROTEIN TSGA"/>
    <property type="match status" value="1"/>
</dbReference>
<keyword evidence="6" id="KW-0997">Cell inner membrane</keyword>
<feature type="transmembrane region" description="Helical" evidence="11">
    <location>
        <begin position="180"/>
        <end position="200"/>
    </location>
</feature>
<keyword evidence="14" id="KW-1185">Reference proteome</keyword>
<feature type="transmembrane region" description="Helical" evidence="11">
    <location>
        <begin position="272"/>
        <end position="292"/>
    </location>
</feature>
<dbReference type="NCBIfam" id="TIGR00885">
    <property type="entry name" value="fucP"/>
    <property type="match status" value="1"/>
</dbReference>
<dbReference type="PANTHER" id="PTHR43702">
    <property type="entry name" value="L-FUCOSE-PROTON SYMPORTER"/>
    <property type="match status" value="1"/>
</dbReference>
<dbReference type="SUPFAM" id="SSF103473">
    <property type="entry name" value="MFS general substrate transporter"/>
    <property type="match status" value="1"/>
</dbReference>
<dbReference type="GO" id="GO:1904659">
    <property type="term" value="P:D-glucose transmembrane transport"/>
    <property type="evidence" value="ECO:0007669"/>
    <property type="project" value="InterPro"/>
</dbReference>
<evidence type="ECO:0000256" key="8">
    <source>
        <dbReference type="ARBA" id="ARBA00022692"/>
    </source>
</evidence>
<evidence type="ECO:0000259" key="12">
    <source>
        <dbReference type="PROSITE" id="PS50850"/>
    </source>
</evidence>
<keyword evidence="7" id="KW-0762">Sugar transport</keyword>
<feature type="domain" description="Major facilitator superfamily (MFS) profile" evidence="12">
    <location>
        <begin position="14"/>
        <end position="411"/>
    </location>
</feature>
<dbReference type="InterPro" id="IPR020846">
    <property type="entry name" value="MFS_dom"/>
</dbReference>
<feature type="transmembrane region" description="Helical" evidence="11">
    <location>
        <begin position="388"/>
        <end position="406"/>
    </location>
</feature>
<accession>E4T6S6</accession>
<feature type="transmembrane region" description="Helical" evidence="11">
    <location>
        <begin position="304"/>
        <end position="323"/>
    </location>
</feature>
<dbReference type="GO" id="GO:0005886">
    <property type="term" value="C:plasma membrane"/>
    <property type="evidence" value="ECO:0007669"/>
    <property type="project" value="UniProtKB-SubCell"/>
</dbReference>
<sequence>MSKHKLTTKEYLVPFILISSLFFLWGSAHGMLDVLNAHFQTVLKISKAESGLIQFSVYMAYFSMALPAGYFMRRFGYKKGIILGLLLFSTGAYIIVPASILQSYYLFLGGLFILGCGLATLETAANPYTTKLGDKESAERRINFSQSFNGLAWIFGPIFATYFILGGSEEKASDGLNSMIAPYAGIGTVVLIIAIIYMFVKLPEITEEDVDMAHGVDSSGQSAPAKSLFKTKHLILGVIAQFCYVAAQTGVFSFFVNFLIAKEQHLDISKSTAGYLLGFGGMSLFFIGRLSGSWLMQYFKPTKILAFYSLMCVLLLPIVSAGLGIASVVALFLIFFFMSIMFPTIFALAIKDLGPQTKKGSSFVIMSIVGGAVFPMFMGWIADMWSMSVGFLVPIPLFAFILYYAVKGHKVR</sequence>
<feature type="transmembrane region" description="Helical" evidence="11">
    <location>
        <begin position="12"/>
        <end position="32"/>
    </location>
</feature>
<evidence type="ECO:0000256" key="7">
    <source>
        <dbReference type="ARBA" id="ARBA00022597"/>
    </source>
</evidence>
<gene>
    <name evidence="13" type="ordered locus">Palpr_2284</name>
</gene>
<evidence type="ECO:0000256" key="11">
    <source>
        <dbReference type="SAM" id="Phobius"/>
    </source>
</evidence>
<evidence type="ECO:0000256" key="4">
    <source>
        <dbReference type="ARBA" id="ARBA00022448"/>
    </source>
</evidence>
<keyword evidence="8 11" id="KW-0812">Transmembrane</keyword>
<evidence type="ECO:0000313" key="13">
    <source>
        <dbReference type="EMBL" id="ADQ80420.1"/>
    </source>
</evidence>
<dbReference type="HOGENOM" id="CLU_028452_0_1_10"/>
<dbReference type="InterPro" id="IPR036259">
    <property type="entry name" value="MFS_trans_sf"/>
</dbReference>
<dbReference type="Gene3D" id="1.20.1250.20">
    <property type="entry name" value="MFS general substrate transporter like domains"/>
    <property type="match status" value="2"/>
</dbReference>
<dbReference type="GO" id="GO:0005354">
    <property type="term" value="F:galactose transmembrane transporter activity"/>
    <property type="evidence" value="ECO:0007669"/>
    <property type="project" value="InterPro"/>
</dbReference>
<feature type="transmembrane region" description="Helical" evidence="11">
    <location>
        <begin position="81"/>
        <end position="100"/>
    </location>
</feature>
<protein>
    <submittedName>
        <fullName evidence="13">L-fucose transporter</fullName>
    </submittedName>
</protein>
<dbReference type="EMBL" id="CP002345">
    <property type="protein sequence ID" value="ADQ80420.1"/>
    <property type="molecule type" value="Genomic_DNA"/>
</dbReference>
<feature type="transmembrane region" description="Helical" evidence="11">
    <location>
        <begin position="106"/>
        <end position="129"/>
    </location>
</feature>
<dbReference type="GO" id="GO:0015535">
    <property type="term" value="F:fucose:proton symporter activity"/>
    <property type="evidence" value="ECO:0007669"/>
    <property type="project" value="InterPro"/>
</dbReference>
<organism evidence="13 14">
    <name type="scientific">Paludibacter propionicigenes (strain DSM 17365 / JCM 13257 / WB4)</name>
    <dbReference type="NCBI Taxonomy" id="694427"/>
    <lineage>
        <taxon>Bacteria</taxon>
        <taxon>Pseudomonadati</taxon>
        <taxon>Bacteroidota</taxon>
        <taxon>Bacteroidia</taxon>
        <taxon>Bacteroidales</taxon>
        <taxon>Paludibacteraceae</taxon>
        <taxon>Paludibacter</taxon>
    </lineage>
</organism>
<evidence type="ECO:0000256" key="9">
    <source>
        <dbReference type="ARBA" id="ARBA00022989"/>
    </source>
</evidence>
<dbReference type="STRING" id="694427.Palpr_2284"/>
<reference key="1">
    <citation type="submission" date="2010-11" db="EMBL/GenBank/DDBJ databases">
        <title>The complete genome of Paludibacter propionicigenes DSM 17365.</title>
        <authorList>
            <consortium name="US DOE Joint Genome Institute (JGI-PGF)"/>
            <person name="Lucas S."/>
            <person name="Copeland A."/>
            <person name="Lapidus A."/>
            <person name="Bruce D."/>
            <person name="Goodwin L."/>
            <person name="Pitluck S."/>
            <person name="Kyrpides N."/>
            <person name="Mavromatis K."/>
            <person name="Ivanova N."/>
            <person name="Munk A.C."/>
            <person name="Brettin T."/>
            <person name="Detter J.C."/>
            <person name="Han C."/>
            <person name="Tapia R."/>
            <person name="Land M."/>
            <person name="Hauser L."/>
            <person name="Markowitz V."/>
            <person name="Cheng J.-F."/>
            <person name="Hugenholtz P."/>
            <person name="Woyke T."/>
            <person name="Wu D."/>
            <person name="Gronow S."/>
            <person name="Wellnitz S."/>
            <person name="Brambilla E."/>
            <person name="Klenk H.-P."/>
            <person name="Eisen J.A."/>
        </authorList>
    </citation>
    <scope>NUCLEOTIDE SEQUENCE</scope>
    <source>
        <strain>WB4</strain>
    </source>
</reference>
<dbReference type="AlphaFoldDB" id="E4T6S6"/>